<keyword evidence="11" id="KW-0809">Transit peptide</keyword>
<dbReference type="InParanoid" id="F7C6B9"/>
<dbReference type="GO" id="GO:0006637">
    <property type="term" value="P:acyl-CoA metabolic process"/>
    <property type="evidence" value="ECO:0000318"/>
    <property type="project" value="GO_Central"/>
</dbReference>
<dbReference type="SUPFAM" id="SSF56801">
    <property type="entry name" value="Acetyl-CoA synthetase-like"/>
    <property type="match status" value="1"/>
</dbReference>
<dbReference type="Bgee" id="ENSOANG00000014304">
    <property type="expression patterns" value="Expressed in testis and 3 other cell types or tissues"/>
</dbReference>
<evidence type="ECO:0000256" key="3">
    <source>
        <dbReference type="ARBA" id="ARBA00004173"/>
    </source>
</evidence>
<keyword evidence="10" id="KW-0460">Magnesium</keyword>
<comment type="cofactor">
    <cofactor evidence="1">
        <name>Mn(2+)</name>
        <dbReference type="ChEBI" id="CHEBI:29035"/>
    </cofactor>
</comment>
<dbReference type="STRING" id="9258.ENSOANP00000022545"/>
<dbReference type="FunCoup" id="F7C6B9">
    <property type="interactions" value="20"/>
</dbReference>
<evidence type="ECO:0000256" key="9">
    <source>
        <dbReference type="ARBA" id="ARBA00022840"/>
    </source>
</evidence>
<organism evidence="17 18">
    <name type="scientific">Ornithorhynchus anatinus</name>
    <name type="common">Duckbill platypus</name>
    <dbReference type="NCBI Taxonomy" id="9258"/>
    <lineage>
        <taxon>Eukaryota</taxon>
        <taxon>Metazoa</taxon>
        <taxon>Chordata</taxon>
        <taxon>Craniata</taxon>
        <taxon>Vertebrata</taxon>
        <taxon>Euteleostomi</taxon>
        <taxon>Mammalia</taxon>
        <taxon>Monotremata</taxon>
        <taxon>Ornithorhynchidae</taxon>
        <taxon>Ornithorhynchus</taxon>
    </lineage>
</organism>
<dbReference type="OMA" id="FGACCYP"/>
<evidence type="ECO:0000256" key="7">
    <source>
        <dbReference type="ARBA" id="ARBA00022741"/>
    </source>
</evidence>
<evidence type="ECO:0000256" key="11">
    <source>
        <dbReference type="ARBA" id="ARBA00022946"/>
    </source>
</evidence>
<dbReference type="InterPro" id="IPR042099">
    <property type="entry name" value="ANL_N_sf"/>
</dbReference>
<comment type="cofactor">
    <cofactor evidence="2">
        <name>Mg(2+)</name>
        <dbReference type="ChEBI" id="CHEBI:18420"/>
    </cofactor>
</comment>
<accession>F7C6B9</accession>
<dbReference type="GO" id="GO:0005524">
    <property type="term" value="F:ATP binding"/>
    <property type="evidence" value="ECO:0007669"/>
    <property type="project" value="UniProtKB-KW"/>
</dbReference>
<evidence type="ECO:0000256" key="4">
    <source>
        <dbReference type="ARBA" id="ARBA00006432"/>
    </source>
</evidence>
<evidence type="ECO:0000256" key="6">
    <source>
        <dbReference type="ARBA" id="ARBA00022723"/>
    </source>
</evidence>
<dbReference type="FunFam" id="3.40.50.12780:FF:000007">
    <property type="entry name" value="Acyl-coenzyme A synthetase ACSM2A, mitochondrial"/>
    <property type="match status" value="1"/>
</dbReference>
<evidence type="ECO:0000256" key="5">
    <source>
        <dbReference type="ARBA" id="ARBA00022598"/>
    </source>
</evidence>
<dbReference type="Pfam" id="PF00501">
    <property type="entry name" value="AMP-binding"/>
    <property type="match status" value="1"/>
</dbReference>
<gene>
    <name evidence="17" type="primary">LOC100077301</name>
</gene>
<dbReference type="GO" id="GO:0005759">
    <property type="term" value="C:mitochondrial matrix"/>
    <property type="evidence" value="ECO:0000318"/>
    <property type="project" value="GO_Central"/>
</dbReference>
<dbReference type="GO" id="GO:0031956">
    <property type="term" value="F:medium-chain fatty acid-CoA ligase activity"/>
    <property type="evidence" value="ECO:0007669"/>
    <property type="project" value="UniProtKB-EC"/>
</dbReference>
<comment type="similarity">
    <text evidence="4">Belongs to the ATP-dependent AMP-binding enzyme family.</text>
</comment>
<keyword evidence="8" id="KW-0276">Fatty acid metabolism</keyword>
<keyword evidence="18" id="KW-1185">Reference proteome</keyword>
<keyword evidence="7" id="KW-0547">Nucleotide-binding</keyword>
<dbReference type="KEGG" id="oaa:100077301"/>
<dbReference type="GO" id="GO:0046872">
    <property type="term" value="F:metal ion binding"/>
    <property type="evidence" value="ECO:0007669"/>
    <property type="project" value="UniProtKB-KW"/>
</dbReference>
<dbReference type="eggNOG" id="KOG1175">
    <property type="taxonomic scope" value="Eukaryota"/>
</dbReference>
<dbReference type="Proteomes" id="UP000002279">
    <property type="component" value="Chromosome 2"/>
</dbReference>
<dbReference type="AlphaFoldDB" id="F7C6B9"/>
<evidence type="ECO:0000313" key="17">
    <source>
        <dbReference type="Ensembl" id="ENSOANP00000022545.2"/>
    </source>
</evidence>
<proteinExistence type="inferred from homology"/>
<dbReference type="GeneID" id="100077301"/>
<dbReference type="PANTHER" id="PTHR43605:SF1">
    <property type="entry name" value="ACYL-COENZYME A SYNTHETASE ACSM6, MITOCHONDRIAL"/>
    <property type="match status" value="1"/>
</dbReference>
<keyword evidence="6" id="KW-0479">Metal-binding</keyword>
<reference evidence="17" key="2">
    <citation type="submission" date="2025-08" db="UniProtKB">
        <authorList>
            <consortium name="Ensembl"/>
        </authorList>
    </citation>
    <scope>IDENTIFICATION</scope>
    <source>
        <strain evidence="17">Glennie</strain>
    </source>
</reference>
<dbReference type="OrthoDB" id="10253869at2759"/>
<dbReference type="RefSeq" id="XP_007655869.2">
    <property type="nucleotide sequence ID" value="XM_007657679.4"/>
</dbReference>
<dbReference type="EC" id="6.2.1.2" evidence="14"/>
<evidence type="ECO:0000313" key="18">
    <source>
        <dbReference type="Proteomes" id="UP000002279"/>
    </source>
</evidence>
<dbReference type="InterPro" id="IPR051087">
    <property type="entry name" value="Mitochondrial_ACSM"/>
</dbReference>
<dbReference type="Gene3D" id="3.40.50.12780">
    <property type="entry name" value="N-terminal domain of ligase-like"/>
    <property type="match status" value="1"/>
</dbReference>
<name>F7C6B9_ORNAN</name>
<protein>
    <recommendedName>
        <fullName evidence="14">medium-chain acyl-CoA ligase</fullName>
        <ecNumber evidence="14">6.2.1.2</ecNumber>
    </recommendedName>
</protein>
<dbReference type="HOGENOM" id="CLU_091929_0_0_1"/>
<evidence type="ECO:0000256" key="1">
    <source>
        <dbReference type="ARBA" id="ARBA00001936"/>
    </source>
</evidence>
<evidence type="ECO:0000256" key="12">
    <source>
        <dbReference type="ARBA" id="ARBA00023098"/>
    </source>
</evidence>
<reference evidence="17" key="3">
    <citation type="submission" date="2025-09" db="UniProtKB">
        <authorList>
            <consortium name="Ensembl"/>
        </authorList>
    </citation>
    <scope>IDENTIFICATION</scope>
    <source>
        <strain evidence="17">Glennie</strain>
    </source>
</reference>
<evidence type="ECO:0000256" key="10">
    <source>
        <dbReference type="ARBA" id="ARBA00022842"/>
    </source>
</evidence>
<keyword evidence="9" id="KW-0067">ATP-binding</keyword>
<evidence type="ECO:0000256" key="13">
    <source>
        <dbReference type="ARBA" id="ARBA00023128"/>
    </source>
</evidence>
<evidence type="ECO:0000259" key="16">
    <source>
        <dbReference type="Pfam" id="PF00501"/>
    </source>
</evidence>
<evidence type="ECO:0000256" key="8">
    <source>
        <dbReference type="ARBA" id="ARBA00022832"/>
    </source>
</evidence>
<dbReference type="PANTHER" id="PTHR43605">
    <property type="entry name" value="ACYL-COENZYME A SYNTHETASE"/>
    <property type="match status" value="1"/>
</dbReference>
<dbReference type="GO" id="GO:0006633">
    <property type="term" value="P:fatty acid biosynthetic process"/>
    <property type="evidence" value="ECO:0000318"/>
    <property type="project" value="GO_Central"/>
</dbReference>
<evidence type="ECO:0000256" key="14">
    <source>
        <dbReference type="ARBA" id="ARBA00039009"/>
    </source>
</evidence>
<dbReference type="GO" id="GO:0004321">
    <property type="term" value="F:fatty-acyl-CoA synthase activity"/>
    <property type="evidence" value="ECO:0000318"/>
    <property type="project" value="GO_Central"/>
</dbReference>
<dbReference type="Ensembl" id="ENSOANT00000022549.2">
    <property type="protein sequence ID" value="ENSOANP00000022545.2"/>
    <property type="gene ID" value="ENSOANG00000014304.2"/>
</dbReference>
<comment type="subcellular location">
    <subcellularLocation>
        <location evidence="3">Mitochondrion</location>
    </subcellularLocation>
</comment>
<evidence type="ECO:0000256" key="2">
    <source>
        <dbReference type="ARBA" id="ARBA00001946"/>
    </source>
</evidence>
<feature type="domain" description="AMP-dependent synthetase/ligase" evidence="16">
    <location>
        <begin position="101"/>
        <end position="442"/>
    </location>
</feature>
<keyword evidence="13" id="KW-0496">Mitochondrion</keyword>
<comment type="catalytic activity">
    <reaction evidence="15">
        <text>a medium-chain fatty acid + ATP + CoA = a medium-chain fatty acyl-CoA + AMP + diphosphate</text>
        <dbReference type="Rhea" id="RHEA:48340"/>
        <dbReference type="ChEBI" id="CHEBI:30616"/>
        <dbReference type="ChEBI" id="CHEBI:33019"/>
        <dbReference type="ChEBI" id="CHEBI:57287"/>
        <dbReference type="ChEBI" id="CHEBI:59558"/>
        <dbReference type="ChEBI" id="CHEBI:90546"/>
        <dbReference type="ChEBI" id="CHEBI:456215"/>
        <dbReference type="EC" id="6.2.1.2"/>
    </reaction>
    <physiologicalReaction direction="left-to-right" evidence="15">
        <dbReference type="Rhea" id="RHEA:48341"/>
    </physiologicalReaction>
</comment>
<dbReference type="InterPro" id="IPR000873">
    <property type="entry name" value="AMP-dep_synth/lig_dom"/>
</dbReference>
<keyword evidence="5" id="KW-0436">Ligase</keyword>
<sequence>MCRGFFLLPKNTLQPSGTVMMSYLCRALASVRSLGLSRRLCPDPSRKCVSRRAPVSELARLSQEVPGDFNYAGDVLDEWSQMEKDGLKVPHPALWEVNAKGVEVRWSFEELGILSRKAARVLTEAGNLCQGDRVAMVLPPGLESYLVSLACVRTGLVFVPGSSQLTAPDILHRLRVSEAKCVVADDAAAPAVDSVESRCPSLKTKLLVSDDNRGGWLNFPKLIHSAPADHRCVRTKSRDAMAIYFTSGTAGAPKMVEHSHYSLGMGFSLAARRWMALEPADVVWGLGDASGADPFSLSSALGAWLQGACLFLHHMPKISSETVLDALSRFPITTFYGRPSLYQRLLQDCNFSSYRFQSLKHCVAAGEPSKPWVNREWKRLSHLDIYEGYGQTETGLICATYKRMKVKPGSLGKPVLPYNVQIVDENLNILPPGEEGNIAVQTQPNRPFSLFSRYVDNLEPTALAEPRRFYLTGDKGVMDEEGYFWFAGRADDIINASE</sequence>
<evidence type="ECO:0000256" key="15">
    <source>
        <dbReference type="ARBA" id="ARBA00048477"/>
    </source>
</evidence>
<keyword evidence="12" id="KW-0443">Lipid metabolism</keyword>
<dbReference type="GO" id="GO:0015645">
    <property type="term" value="F:fatty acid ligase activity"/>
    <property type="evidence" value="ECO:0000318"/>
    <property type="project" value="GO_Central"/>
</dbReference>
<reference evidence="17 18" key="1">
    <citation type="journal article" date="2008" name="Nature">
        <title>Genome analysis of the platypus reveals unique signatures of evolution.</title>
        <authorList>
            <person name="Warren W.C."/>
            <person name="Hillier L.W."/>
            <person name="Marshall Graves J.A."/>
            <person name="Birney E."/>
            <person name="Ponting C.P."/>
            <person name="Grutzner F."/>
            <person name="Belov K."/>
            <person name="Miller W."/>
            <person name="Clarke L."/>
            <person name="Chinwalla A.T."/>
            <person name="Yang S.P."/>
            <person name="Heger A."/>
            <person name="Locke D.P."/>
            <person name="Miethke P."/>
            <person name="Waters P.D."/>
            <person name="Veyrunes F."/>
            <person name="Fulton L."/>
            <person name="Fulton B."/>
            <person name="Graves T."/>
            <person name="Wallis J."/>
            <person name="Puente X.S."/>
            <person name="Lopez-Otin C."/>
            <person name="Ordonez G.R."/>
            <person name="Eichler E.E."/>
            <person name="Chen L."/>
            <person name="Cheng Z."/>
            <person name="Deakin J.E."/>
            <person name="Alsop A."/>
            <person name="Thompson K."/>
            <person name="Kirby P."/>
            <person name="Papenfuss A.T."/>
            <person name="Wakefield M.J."/>
            <person name="Olender T."/>
            <person name="Lancet D."/>
            <person name="Huttley G.A."/>
            <person name="Smit A.F."/>
            <person name="Pask A."/>
            <person name="Temple-Smith P."/>
            <person name="Batzer M.A."/>
            <person name="Walker J.A."/>
            <person name="Konkel M.K."/>
            <person name="Harris R.S."/>
            <person name="Whittington C.M."/>
            <person name="Wong E.S."/>
            <person name="Gemmell N.J."/>
            <person name="Buschiazzo E."/>
            <person name="Vargas Jentzsch I.M."/>
            <person name="Merkel A."/>
            <person name="Schmitz J."/>
            <person name="Zemann A."/>
            <person name="Churakov G."/>
            <person name="Kriegs J.O."/>
            <person name="Brosius J."/>
            <person name="Murchison E.P."/>
            <person name="Sachidanandam R."/>
            <person name="Smith C."/>
            <person name="Hannon G.J."/>
            <person name="Tsend-Ayush E."/>
            <person name="McMillan D."/>
            <person name="Attenborough R."/>
            <person name="Rens W."/>
            <person name="Ferguson-Smith M."/>
            <person name="Lefevre C.M."/>
            <person name="Sharp J.A."/>
            <person name="Nicholas K.R."/>
            <person name="Ray D.A."/>
            <person name="Kube M."/>
            <person name="Reinhardt R."/>
            <person name="Pringle T.H."/>
            <person name="Taylor J."/>
            <person name="Jones R.C."/>
            <person name="Nixon B."/>
            <person name="Dacheux J.L."/>
            <person name="Niwa H."/>
            <person name="Sekita Y."/>
            <person name="Huang X."/>
            <person name="Stark A."/>
            <person name="Kheradpour P."/>
            <person name="Kellis M."/>
            <person name="Flicek P."/>
            <person name="Chen Y."/>
            <person name="Webber C."/>
            <person name="Hardison R."/>
            <person name="Nelson J."/>
            <person name="Hallsworth-Pepin K."/>
            <person name="Delehaunty K."/>
            <person name="Markovic C."/>
            <person name="Minx P."/>
            <person name="Feng Y."/>
            <person name="Kremitzki C."/>
            <person name="Mitreva M."/>
            <person name="Glasscock J."/>
            <person name="Wylie T."/>
            <person name="Wohldmann P."/>
            <person name="Thiru P."/>
            <person name="Nhan M.N."/>
            <person name="Pohl C.S."/>
            <person name="Smith S.M."/>
            <person name="Hou S."/>
            <person name="Nefedov M."/>
            <person name="de Jong P.J."/>
            <person name="Renfree M.B."/>
            <person name="Mardis E.R."/>
            <person name="Wilson R.K."/>
        </authorList>
    </citation>
    <scope>NUCLEOTIDE SEQUENCE [LARGE SCALE GENOMIC DNA]</scope>
    <source>
        <strain evidence="17 18">Glennie</strain>
    </source>
</reference>
<dbReference type="GeneTree" id="ENSGT00940000157930"/>